<name>A0A853IB98_9GAMM</name>
<organism evidence="1 2">
    <name type="scientific">Spartinivicinus marinus</name>
    <dbReference type="NCBI Taxonomy" id="2994442"/>
    <lineage>
        <taxon>Bacteria</taxon>
        <taxon>Pseudomonadati</taxon>
        <taxon>Pseudomonadota</taxon>
        <taxon>Gammaproteobacteria</taxon>
        <taxon>Oceanospirillales</taxon>
        <taxon>Zooshikellaceae</taxon>
        <taxon>Spartinivicinus</taxon>
    </lineage>
</organism>
<comment type="caution">
    <text evidence="1">The sequence shown here is derived from an EMBL/GenBank/DDBJ whole genome shotgun (WGS) entry which is preliminary data.</text>
</comment>
<dbReference type="Proteomes" id="UP000569732">
    <property type="component" value="Unassembled WGS sequence"/>
</dbReference>
<keyword evidence="2" id="KW-1185">Reference proteome</keyword>
<proteinExistence type="predicted"/>
<accession>A0A853IB98</accession>
<evidence type="ECO:0000313" key="1">
    <source>
        <dbReference type="EMBL" id="NYZ67111.1"/>
    </source>
</evidence>
<protein>
    <submittedName>
        <fullName evidence="1">Uncharacterized protein</fullName>
    </submittedName>
</protein>
<dbReference type="EMBL" id="JACCKB010000021">
    <property type="protein sequence ID" value="NYZ67111.1"/>
    <property type="molecule type" value="Genomic_DNA"/>
</dbReference>
<dbReference type="AlphaFoldDB" id="A0A853IB98"/>
<gene>
    <name evidence="1" type="ORF">H0A36_13910</name>
</gene>
<dbReference type="RefSeq" id="WP_180569133.1">
    <property type="nucleotide sequence ID" value="NZ_JACCKB010000021.1"/>
</dbReference>
<evidence type="ECO:0000313" key="2">
    <source>
        <dbReference type="Proteomes" id="UP000569732"/>
    </source>
</evidence>
<sequence>MGISDTLLKQRLRNRLIESLDAFVDEETVSVVGTDEIIECWYDYMDEDRLAFYDEPVFSSDEINAIKLFHNLLESSYQKVPSTWKIEELKECAEWSTLVTAACEAYSIFLKRGFFDEE</sequence>
<reference evidence="1 2" key="1">
    <citation type="submission" date="2020-07" db="EMBL/GenBank/DDBJ databases">
        <title>Endozoicomonas sp. nov., isolated from sediment.</title>
        <authorList>
            <person name="Gu T."/>
        </authorList>
    </citation>
    <scope>NUCLEOTIDE SEQUENCE [LARGE SCALE GENOMIC DNA]</scope>
    <source>
        <strain evidence="1 2">SM1973</strain>
    </source>
</reference>